<keyword evidence="6 7" id="KW-0472">Membrane</keyword>
<comment type="similarity">
    <text evidence="2">Belongs to the MscS (TC 1.A.23) family.</text>
</comment>
<dbReference type="AlphaFoldDB" id="A0A433NP39"/>
<keyword evidence="11" id="KW-1185">Reference proteome</keyword>
<evidence type="ECO:0000256" key="4">
    <source>
        <dbReference type="ARBA" id="ARBA00022692"/>
    </source>
</evidence>
<keyword evidence="5 7" id="KW-1133">Transmembrane helix</keyword>
<evidence type="ECO:0000259" key="9">
    <source>
        <dbReference type="Pfam" id="PF21082"/>
    </source>
</evidence>
<dbReference type="RefSeq" id="WP_016879666.1">
    <property type="nucleotide sequence ID" value="NZ_AJLN01000107.1"/>
</dbReference>
<dbReference type="SUPFAM" id="SSF50182">
    <property type="entry name" value="Sm-like ribonucleoproteins"/>
    <property type="match status" value="1"/>
</dbReference>
<feature type="domain" description="Mechanosensitive ion channel MscS" evidence="8">
    <location>
        <begin position="362"/>
        <end position="426"/>
    </location>
</feature>
<dbReference type="EMBL" id="RSCJ01000003">
    <property type="protein sequence ID" value="RUR85124.1"/>
    <property type="molecule type" value="Genomic_DNA"/>
</dbReference>
<dbReference type="Gene3D" id="2.30.30.60">
    <property type="match status" value="1"/>
</dbReference>
<evidence type="ECO:0000256" key="7">
    <source>
        <dbReference type="SAM" id="Phobius"/>
    </source>
</evidence>
<keyword evidence="4 7" id="KW-0812">Transmembrane</keyword>
<feature type="transmembrane region" description="Helical" evidence="7">
    <location>
        <begin position="220"/>
        <end position="241"/>
    </location>
</feature>
<accession>A0A433NP39</accession>
<dbReference type="Proteomes" id="UP000268857">
    <property type="component" value="Unassembled WGS sequence"/>
</dbReference>
<dbReference type="PANTHER" id="PTHR30221">
    <property type="entry name" value="SMALL-CONDUCTANCE MECHANOSENSITIVE CHANNEL"/>
    <property type="match status" value="1"/>
</dbReference>
<dbReference type="InterPro" id="IPR011066">
    <property type="entry name" value="MscS_channel_C_sf"/>
</dbReference>
<evidence type="ECO:0000256" key="5">
    <source>
        <dbReference type="ARBA" id="ARBA00022989"/>
    </source>
</evidence>
<feature type="transmembrane region" description="Helical" evidence="7">
    <location>
        <begin position="273"/>
        <end position="294"/>
    </location>
</feature>
<dbReference type="PANTHER" id="PTHR30221:SF18">
    <property type="entry name" value="SLL0590 PROTEIN"/>
    <property type="match status" value="1"/>
</dbReference>
<dbReference type="InterPro" id="IPR049278">
    <property type="entry name" value="MS_channel_C"/>
</dbReference>
<comment type="caution">
    <text evidence="10">The sequence shown here is derived from an EMBL/GenBank/DDBJ whole genome shotgun (WGS) entry which is preliminary data.</text>
</comment>
<evidence type="ECO:0000256" key="1">
    <source>
        <dbReference type="ARBA" id="ARBA00004651"/>
    </source>
</evidence>
<keyword evidence="3" id="KW-1003">Cell membrane</keyword>
<dbReference type="Pfam" id="PF00924">
    <property type="entry name" value="MS_channel_2nd"/>
    <property type="match status" value="1"/>
</dbReference>
<evidence type="ECO:0000259" key="8">
    <source>
        <dbReference type="Pfam" id="PF00924"/>
    </source>
</evidence>
<feature type="transmembrane region" description="Helical" evidence="7">
    <location>
        <begin position="12"/>
        <end position="34"/>
    </location>
</feature>
<dbReference type="GO" id="GO:0008381">
    <property type="term" value="F:mechanosensitive monoatomic ion channel activity"/>
    <property type="evidence" value="ECO:0007669"/>
    <property type="project" value="InterPro"/>
</dbReference>
<feature type="transmembrane region" description="Helical" evidence="7">
    <location>
        <begin position="153"/>
        <end position="176"/>
    </location>
</feature>
<proteinExistence type="inferred from homology"/>
<gene>
    <name evidence="10" type="ORF">PCC6912_12400</name>
</gene>
<dbReference type="InterPro" id="IPR006685">
    <property type="entry name" value="MscS_channel_2nd"/>
</dbReference>
<dbReference type="STRING" id="211165.GCA_000317285_04421"/>
<dbReference type="Pfam" id="PF21082">
    <property type="entry name" value="MS_channel_3rd"/>
    <property type="match status" value="1"/>
</dbReference>
<dbReference type="InterPro" id="IPR045275">
    <property type="entry name" value="MscS_archaea/bacteria_type"/>
</dbReference>
<feature type="transmembrane region" description="Helical" evidence="7">
    <location>
        <begin position="342"/>
        <end position="373"/>
    </location>
</feature>
<name>A0A433NP39_CHLFR</name>
<evidence type="ECO:0000256" key="6">
    <source>
        <dbReference type="ARBA" id="ARBA00023136"/>
    </source>
</evidence>
<dbReference type="OrthoDB" id="9809206at2"/>
<dbReference type="GO" id="GO:0005886">
    <property type="term" value="C:plasma membrane"/>
    <property type="evidence" value="ECO:0007669"/>
    <property type="project" value="UniProtKB-SubCell"/>
</dbReference>
<comment type="subcellular location">
    <subcellularLocation>
        <location evidence="1">Cell membrane</location>
        <topology evidence="1">Multi-pass membrane protein</topology>
    </subcellularLocation>
</comment>
<feature type="domain" description="Mechanosensitive ion channel MscS C-terminal" evidence="9">
    <location>
        <begin position="440"/>
        <end position="521"/>
    </location>
</feature>
<dbReference type="SUPFAM" id="SSF82689">
    <property type="entry name" value="Mechanosensitive channel protein MscS (YggB), C-terminal domain"/>
    <property type="match status" value="1"/>
</dbReference>
<evidence type="ECO:0000256" key="2">
    <source>
        <dbReference type="ARBA" id="ARBA00008017"/>
    </source>
</evidence>
<feature type="transmembrane region" description="Helical" evidence="7">
    <location>
        <begin position="315"/>
        <end position="336"/>
    </location>
</feature>
<reference evidence="10 11" key="1">
    <citation type="journal article" date="2019" name="Genome Biol. Evol.">
        <title>Day and night: Metabolic profiles and evolutionary relationships of six axenic non-marine cyanobacteria.</title>
        <authorList>
            <person name="Will S.E."/>
            <person name="Henke P."/>
            <person name="Boedeker C."/>
            <person name="Huang S."/>
            <person name="Brinkmann H."/>
            <person name="Rohde M."/>
            <person name="Jarek M."/>
            <person name="Friedl T."/>
            <person name="Seufert S."/>
            <person name="Schumacher M."/>
            <person name="Overmann J."/>
            <person name="Neumann-Schaal M."/>
            <person name="Petersen J."/>
        </authorList>
    </citation>
    <scope>NUCLEOTIDE SEQUENCE [LARGE SCALE GENOMIC DNA]</scope>
    <source>
        <strain evidence="10 11">PCC 6912</strain>
    </source>
</reference>
<dbReference type="Gene3D" id="3.30.70.100">
    <property type="match status" value="1"/>
</dbReference>
<dbReference type="InterPro" id="IPR010920">
    <property type="entry name" value="LSM_dom_sf"/>
</dbReference>
<sequence length="569" mass="63393">MTCSLILKINQPFGAVITAIFVALVIIITPLCSFSQTPSELPINGVPVELENKTLFFIQDKLFSPSIERRAKLISSSIQQLADNDAIPTEALRTREVESEAVTIIHAQSIPIMSVSDVDAKAVKQTRQALANEYLQIIKNAINEYREKRSASYLTRAGVLAIVSTILLTVILLILWNIMPQFYHWLDAQQDRLIPNLRVQNLELLSSQQISALLQGFTKIIHFAVVLSLLYFYLSFVLSLFPQTSQLGASLFFHLQNTLTSIWNGVLGYLPKLLTISLIALITRYFLNFLKFIFENIERGTLSIQGFYPEWARPTYHLVCFIVIAFAIAIVFPYLPGSNSPAFQAISIVIGALISLGSSGAIANAVAGFSLVYTRAFQVGDRVEIGDLMGFVEEKQLLVTRIRTLNNVLVSIPNSALLSSNIVNYNTLLRDQQTPIIIHTTVSLGYDTPWRTAHETLITAAIATTDILSQPSPFVWQTALNDFYISYELRAYTNHPTKLESIYSELHQNIQDQCNEANIEICSPHYSAIRDGNQTTIPSEYLSSDYVAPGFRVNSLSKNSQSSGDKAPD</sequence>
<dbReference type="InterPro" id="IPR023408">
    <property type="entry name" value="MscS_beta-dom_sf"/>
</dbReference>
<evidence type="ECO:0000313" key="11">
    <source>
        <dbReference type="Proteomes" id="UP000268857"/>
    </source>
</evidence>
<protein>
    <submittedName>
        <fullName evidence="10">Mechanosensitive ion channel protein</fullName>
    </submittedName>
</protein>
<evidence type="ECO:0000256" key="3">
    <source>
        <dbReference type="ARBA" id="ARBA00022475"/>
    </source>
</evidence>
<evidence type="ECO:0000313" key="10">
    <source>
        <dbReference type="EMBL" id="RUR85124.1"/>
    </source>
</evidence>
<organism evidence="10 11">
    <name type="scientific">Chlorogloeopsis fritschii PCC 6912</name>
    <dbReference type="NCBI Taxonomy" id="211165"/>
    <lineage>
        <taxon>Bacteria</taxon>
        <taxon>Bacillati</taxon>
        <taxon>Cyanobacteriota</taxon>
        <taxon>Cyanophyceae</taxon>
        <taxon>Nostocales</taxon>
        <taxon>Chlorogloeopsidaceae</taxon>
        <taxon>Chlorogloeopsis</taxon>
    </lineage>
</organism>